<evidence type="ECO:0000313" key="5">
    <source>
        <dbReference type="EMBL" id="QEA05797.1"/>
    </source>
</evidence>
<evidence type="ECO:0000256" key="1">
    <source>
        <dbReference type="ARBA" id="ARBA00023015"/>
    </source>
</evidence>
<evidence type="ECO:0000259" key="4">
    <source>
        <dbReference type="PROSITE" id="PS01124"/>
    </source>
</evidence>
<feature type="domain" description="HTH araC/xylS-type" evidence="4">
    <location>
        <begin position="67"/>
        <end position="165"/>
    </location>
</feature>
<sequence>MDGNILSTSGGTASIDLALHIIGAQHGYALTNAAARYIFHQRIRTTHERQNHPAHEPLGNTPSQGIRDAILLMEENLETPLSVPDIAARVGISQRHLTRLFQRYTRQSAVQYYRDMRLDRGRAFVTQTEMSVIEIAMACGFSSVEHFSRAYRRRFRISPREDRVAGRVPFQFRALPLQSSR</sequence>
<dbReference type="Gene3D" id="3.40.50.880">
    <property type="match status" value="1"/>
</dbReference>
<dbReference type="SUPFAM" id="SSF46689">
    <property type="entry name" value="Homeodomain-like"/>
    <property type="match status" value="2"/>
</dbReference>
<dbReference type="PROSITE" id="PS00041">
    <property type="entry name" value="HTH_ARAC_FAMILY_1"/>
    <property type="match status" value="1"/>
</dbReference>
<dbReference type="InterPro" id="IPR020449">
    <property type="entry name" value="Tscrpt_reg_AraC-type_HTH"/>
</dbReference>
<dbReference type="AlphaFoldDB" id="A0A5B8RGJ2"/>
<keyword evidence="2" id="KW-0238">DNA-binding</keyword>
<keyword evidence="3" id="KW-0804">Transcription</keyword>
<proteinExistence type="predicted"/>
<dbReference type="Gene3D" id="1.10.10.60">
    <property type="entry name" value="Homeodomain-like"/>
    <property type="match status" value="2"/>
</dbReference>
<reference evidence="5" key="1">
    <citation type="submission" date="2019-06" db="EMBL/GenBank/DDBJ databases">
        <authorList>
            <person name="Murdoch R.W."/>
            <person name="Fathepure B."/>
        </authorList>
    </citation>
    <scope>NUCLEOTIDE SEQUENCE</scope>
</reference>
<organism evidence="5">
    <name type="scientific">uncultured organism</name>
    <dbReference type="NCBI Taxonomy" id="155900"/>
    <lineage>
        <taxon>unclassified sequences</taxon>
        <taxon>environmental samples</taxon>
    </lineage>
</organism>
<dbReference type="GO" id="GO:0003700">
    <property type="term" value="F:DNA-binding transcription factor activity"/>
    <property type="evidence" value="ECO:0007669"/>
    <property type="project" value="InterPro"/>
</dbReference>
<dbReference type="InterPro" id="IPR029062">
    <property type="entry name" value="Class_I_gatase-like"/>
</dbReference>
<dbReference type="GO" id="GO:0043565">
    <property type="term" value="F:sequence-specific DNA binding"/>
    <property type="evidence" value="ECO:0007669"/>
    <property type="project" value="InterPro"/>
</dbReference>
<dbReference type="SMART" id="SM00342">
    <property type="entry name" value="HTH_ARAC"/>
    <property type="match status" value="1"/>
</dbReference>
<dbReference type="InterPro" id="IPR018060">
    <property type="entry name" value="HTH_AraC"/>
</dbReference>
<dbReference type="InterPro" id="IPR018062">
    <property type="entry name" value="HTH_AraC-typ_CS"/>
</dbReference>
<dbReference type="PANTHER" id="PTHR46796">
    <property type="entry name" value="HTH-TYPE TRANSCRIPTIONAL ACTIVATOR RHAS-RELATED"/>
    <property type="match status" value="1"/>
</dbReference>
<name>A0A5B8RGJ2_9ZZZZ</name>
<dbReference type="InterPro" id="IPR009057">
    <property type="entry name" value="Homeodomain-like_sf"/>
</dbReference>
<protein>
    <submittedName>
        <fullName evidence="5">HTH-type transcriptional regulator CdhR</fullName>
    </submittedName>
</protein>
<accession>A0A5B8RGJ2</accession>
<dbReference type="InterPro" id="IPR050204">
    <property type="entry name" value="AraC_XylS_family_regulators"/>
</dbReference>
<gene>
    <name evidence="5" type="primary">cdhR_2</name>
    <name evidence="5" type="ORF">KBTEX_02121</name>
</gene>
<keyword evidence="1" id="KW-0805">Transcription regulation</keyword>
<evidence type="ECO:0000256" key="2">
    <source>
        <dbReference type="ARBA" id="ARBA00023125"/>
    </source>
</evidence>
<dbReference type="PANTHER" id="PTHR46796:SF6">
    <property type="entry name" value="ARAC SUBFAMILY"/>
    <property type="match status" value="1"/>
</dbReference>
<dbReference type="PROSITE" id="PS01124">
    <property type="entry name" value="HTH_ARAC_FAMILY_2"/>
    <property type="match status" value="1"/>
</dbReference>
<evidence type="ECO:0000256" key="3">
    <source>
        <dbReference type="ARBA" id="ARBA00023163"/>
    </source>
</evidence>
<dbReference type="EMBL" id="MN079111">
    <property type="protein sequence ID" value="QEA05797.1"/>
    <property type="molecule type" value="Genomic_DNA"/>
</dbReference>
<dbReference type="Pfam" id="PF12833">
    <property type="entry name" value="HTH_18"/>
    <property type="match status" value="1"/>
</dbReference>
<dbReference type="PRINTS" id="PR00032">
    <property type="entry name" value="HTHARAC"/>
</dbReference>